<protein>
    <submittedName>
        <fullName evidence="1">Uncharacterized protein</fullName>
    </submittedName>
</protein>
<dbReference type="Proteomes" id="UP001162992">
    <property type="component" value="Chromosome 11"/>
</dbReference>
<evidence type="ECO:0000313" key="2">
    <source>
        <dbReference type="Proteomes" id="UP001162992"/>
    </source>
</evidence>
<evidence type="ECO:0000313" key="1">
    <source>
        <dbReference type="EMBL" id="KAJ7538605.1"/>
    </source>
</evidence>
<sequence length="588" mass="65982">MILFVMHNFVPNQTSVLIREQYFGSGKCQYFGNGKCSRLLQHLCSRAEIVARSEMIAASPCKSLIHSKQPSRFTLQYGQIGSRLSESYQHVTTRICPFGADILTRESTYCFFRLPNFKPQRLRIISWTQGFFPYLEPSSTLASPQILLWFLVLFGFLCTRVLWSRMSTPRALEVIAGPGDVNKAVIARVDQLREPYKPSVFFLNKHVETIFAAFLRSLPYINFRRECLRMDDGGTVALDWPIAGADKELWSTKPSDGAPVLILLPGLTGGSGDTYVRHLLLRARSFGWNSVVFNSRGCAQSPVTTPQFYSASFTEDLRKVVKHVRHCFPTSRLYAVGWSLGANILVRYIGQEGESCLLAAAVSLCNPFDLVIADEDFRKGFNNVYDKSLAKGLRNILKRHVSLFNEIGGNYQIMKAVKAKTVRDFDDGLTRVSFGYNSVDDYYKDASSSRSIGDVKIPLLCIQAANDPIAPSRGIPHDKIEKNPCCLLVVTPYGGHLGWVAGDDAPFGAPWTDSLTMCYLQSIHSILQSGPTTKTFQQNIDELELTKNASWHAHSCKLFTNYDDWPYFHFVIDDLTLVHALIGVVQCI</sequence>
<organism evidence="1 2">
    <name type="scientific">Diphasiastrum complanatum</name>
    <name type="common">Issler's clubmoss</name>
    <name type="synonym">Lycopodium complanatum</name>
    <dbReference type="NCBI Taxonomy" id="34168"/>
    <lineage>
        <taxon>Eukaryota</taxon>
        <taxon>Viridiplantae</taxon>
        <taxon>Streptophyta</taxon>
        <taxon>Embryophyta</taxon>
        <taxon>Tracheophyta</taxon>
        <taxon>Lycopodiopsida</taxon>
        <taxon>Lycopodiales</taxon>
        <taxon>Lycopodiaceae</taxon>
        <taxon>Lycopodioideae</taxon>
        <taxon>Diphasiastrum</taxon>
    </lineage>
</organism>
<name>A0ACC2C9B7_DIPCM</name>
<gene>
    <name evidence="1" type="ORF">O6H91_11G055900</name>
</gene>
<comment type="caution">
    <text evidence="1">The sequence shown here is derived from an EMBL/GenBank/DDBJ whole genome shotgun (WGS) entry which is preliminary data.</text>
</comment>
<accession>A0ACC2C9B7</accession>
<proteinExistence type="predicted"/>
<keyword evidence="2" id="KW-1185">Reference proteome</keyword>
<reference evidence="2" key="1">
    <citation type="journal article" date="2024" name="Proc. Natl. Acad. Sci. U.S.A.">
        <title>Extraordinary preservation of gene collinearity over three hundred million years revealed in homosporous lycophytes.</title>
        <authorList>
            <person name="Li C."/>
            <person name="Wickell D."/>
            <person name="Kuo L.Y."/>
            <person name="Chen X."/>
            <person name="Nie B."/>
            <person name="Liao X."/>
            <person name="Peng D."/>
            <person name="Ji J."/>
            <person name="Jenkins J."/>
            <person name="Williams M."/>
            <person name="Shu S."/>
            <person name="Plott C."/>
            <person name="Barry K."/>
            <person name="Rajasekar S."/>
            <person name="Grimwood J."/>
            <person name="Han X."/>
            <person name="Sun S."/>
            <person name="Hou Z."/>
            <person name="He W."/>
            <person name="Dai G."/>
            <person name="Sun C."/>
            <person name="Schmutz J."/>
            <person name="Leebens-Mack J.H."/>
            <person name="Li F.W."/>
            <person name="Wang L."/>
        </authorList>
    </citation>
    <scope>NUCLEOTIDE SEQUENCE [LARGE SCALE GENOMIC DNA]</scope>
    <source>
        <strain evidence="2">cv. PW_Plant_1</strain>
    </source>
</reference>
<dbReference type="EMBL" id="CM055102">
    <property type="protein sequence ID" value="KAJ7538605.1"/>
    <property type="molecule type" value="Genomic_DNA"/>
</dbReference>